<comment type="caution">
    <text evidence="2">The sequence shown here is derived from an EMBL/GenBank/DDBJ whole genome shotgun (WGS) entry which is preliminary data.</text>
</comment>
<keyword evidence="1" id="KW-0732">Signal</keyword>
<accession>A0A7W0AE42</accession>
<keyword evidence="2" id="KW-0378">Hydrolase</keyword>
<reference evidence="3 5" key="1">
    <citation type="submission" date="2020-05" db="EMBL/GenBank/DDBJ databases">
        <title>Comparative genomic analysis of denitrifying bacteria from Halomonas genus.</title>
        <authorList>
            <person name="Wang L."/>
            <person name="Shao Z."/>
        </authorList>
    </citation>
    <scope>NUCLEOTIDE SEQUENCE [LARGE SCALE GENOMIC DNA]</scope>
    <source>
        <strain evidence="3 5">DSM 17331</strain>
    </source>
</reference>
<dbReference type="InterPro" id="IPR016878">
    <property type="entry name" value="MICAH-like"/>
</dbReference>
<name>A0A7W0AE42_9GAMM</name>
<evidence type="ECO:0000313" key="4">
    <source>
        <dbReference type="Proteomes" id="UP000518091"/>
    </source>
</evidence>
<feature type="signal peptide" evidence="1">
    <location>
        <begin position="1"/>
        <end position="24"/>
    </location>
</feature>
<protein>
    <submittedName>
        <fullName evidence="2">Phosphoribosyl-AMP cyclohydrolase</fullName>
    </submittedName>
</protein>
<proteinExistence type="predicted"/>
<evidence type="ECO:0000313" key="3">
    <source>
        <dbReference type="EMBL" id="MCG6660929.1"/>
    </source>
</evidence>
<dbReference type="EMBL" id="JACEFT010000010">
    <property type="protein sequence ID" value="MBA2779289.1"/>
    <property type="molecule type" value="Genomic_DNA"/>
</dbReference>
<dbReference type="AlphaFoldDB" id="A0A7W0AE42"/>
<dbReference type="Proteomes" id="UP000814353">
    <property type="component" value="Unassembled WGS sequence"/>
</dbReference>
<dbReference type="PIRSF" id="PIRSF028288">
    <property type="entry name" value="UCP028288"/>
    <property type="match status" value="1"/>
</dbReference>
<evidence type="ECO:0000313" key="2">
    <source>
        <dbReference type="EMBL" id="MBA2779289.1"/>
    </source>
</evidence>
<dbReference type="RefSeq" id="WP_181514761.1">
    <property type="nucleotide sequence ID" value="NZ_JABFUB010000002.1"/>
</dbReference>
<organism evidence="2 4">
    <name type="scientific">Billgrantia kenyensis</name>
    <dbReference type="NCBI Taxonomy" id="321266"/>
    <lineage>
        <taxon>Bacteria</taxon>
        <taxon>Pseudomonadati</taxon>
        <taxon>Pseudomonadota</taxon>
        <taxon>Gammaproteobacteria</taxon>
        <taxon>Oceanospirillales</taxon>
        <taxon>Halomonadaceae</taxon>
        <taxon>Billgrantia</taxon>
    </lineage>
</organism>
<dbReference type="GO" id="GO:0016787">
    <property type="term" value="F:hydrolase activity"/>
    <property type="evidence" value="ECO:0007669"/>
    <property type="project" value="UniProtKB-KW"/>
</dbReference>
<sequence>MTLKPLITATAFALGFGAAGLANATEVTHLGGDITEDQVLAAQQAWGDALVAISNAYEAEGIDAARELAQHVIDSAYGYDMGAVLFKPTLAEAPQTFRTTPEGALAYFVGHSEEYSEDSGFALKGWQEVTIDNAAILISGDVALTMGNVSILDAEGNTTTVDKTWGYHLDDEGTLRIVLHHSSLPFSAAE</sequence>
<dbReference type="EMBL" id="JABFUB010000002">
    <property type="protein sequence ID" value="MCG6660929.1"/>
    <property type="molecule type" value="Genomic_DNA"/>
</dbReference>
<dbReference type="Proteomes" id="UP000518091">
    <property type="component" value="Unassembled WGS sequence"/>
</dbReference>
<gene>
    <name evidence="2" type="ORF">H1D44_10280</name>
    <name evidence="3" type="ORF">HOP48_05095</name>
</gene>
<dbReference type="Gene3D" id="3.10.450.50">
    <property type="match status" value="1"/>
</dbReference>
<evidence type="ECO:0000313" key="5">
    <source>
        <dbReference type="Proteomes" id="UP000814353"/>
    </source>
</evidence>
<reference evidence="2 4" key="2">
    <citation type="submission" date="2020-07" db="EMBL/GenBank/DDBJ databases">
        <title>Identification of Halomonas strains.</title>
        <authorList>
            <person name="Xiao Z."/>
            <person name="Shen J."/>
        </authorList>
    </citation>
    <scope>NUCLEOTIDE SEQUENCE [LARGE SCALE GENOMIC DNA]</scope>
    <source>
        <strain evidence="2 4">DSM 17331</strain>
    </source>
</reference>
<feature type="chain" id="PRO_5030893749" evidence="1">
    <location>
        <begin position="25"/>
        <end position="190"/>
    </location>
</feature>
<keyword evidence="5" id="KW-1185">Reference proteome</keyword>
<evidence type="ECO:0000256" key="1">
    <source>
        <dbReference type="SAM" id="SignalP"/>
    </source>
</evidence>